<geneLocation type="plasmid" evidence="1">
    <name>p1BKT015925</name>
</geneLocation>
<comment type="caution">
    <text evidence="1">The sequence shown here is derived from an EMBL/GenBank/DDBJ whole genome shotgun (WGS) entry which is preliminary data.</text>
</comment>
<dbReference type="RefSeq" id="WP_013720944.1">
    <property type="nucleotide sequence ID" value="NZ_LGVO01000040.1"/>
</dbReference>
<organism evidence="1 2">
    <name type="scientific">Clostridium botulinum</name>
    <dbReference type="NCBI Taxonomy" id="1491"/>
    <lineage>
        <taxon>Bacteria</taxon>
        <taxon>Bacillati</taxon>
        <taxon>Bacillota</taxon>
        <taxon>Clostridia</taxon>
        <taxon>Eubacteriales</taxon>
        <taxon>Clostridiaceae</taxon>
        <taxon>Clostridium</taxon>
    </lineage>
</organism>
<protein>
    <submittedName>
        <fullName evidence="1">Antirepressor protein</fullName>
    </submittedName>
</protein>
<name>A0A9Q1ZAN6_CLOBO</name>
<gene>
    <name evidence="1" type="ORF">ADU74_10320</name>
</gene>
<dbReference type="Gene3D" id="3.40.960.10">
    <property type="entry name" value="VSR Endonuclease"/>
    <property type="match status" value="1"/>
</dbReference>
<dbReference type="Pfam" id="PF09669">
    <property type="entry name" value="Phage_pRha"/>
    <property type="match status" value="1"/>
</dbReference>
<dbReference type="AlphaFoldDB" id="A0A9Q1ZAN6"/>
<proteinExistence type="predicted"/>
<keyword evidence="1" id="KW-0614">Plasmid</keyword>
<evidence type="ECO:0000313" key="2">
    <source>
        <dbReference type="Proteomes" id="UP000037540"/>
    </source>
</evidence>
<reference evidence="1 2" key="1">
    <citation type="submission" date="2015-07" db="EMBL/GenBank/DDBJ databases">
        <title>Draft genome sequences of 17 French Clostridium botulinum group III.</title>
        <authorList>
            <person name="Woudstra C."/>
            <person name="Le Marechal C."/>
            <person name="Souillard R."/>
            <person name="Bayon-Auboyer M.-H."/>
            <person name="Dessouter D."/>
            <person name="Fach P."/>
        </authorList>
    </citation>
    <scope>NUCLEOTIDE SEQUENCE [LARGE SCALE GENOMIC DNA]</scope>
    <source>
        <strain evidence="1 2">12LNRI-CD</strain>
        <plasmid evidence="1">p1BKT015925</plasmid>
    </source>
</reference>
<dbReference type="InterPro" id="IPR014054">
    <property type="entry name" value="Phage_regulatory_Rha"/>
</dbReference>
<accession>A0A9Q1ZAN6</accession>
<dbReference type="Proteomes" id="UP000037540">
    <property type="component" value="Unassembled WGS sequence"/>
</dbReference>
<dbReference type="EMBL" id="LGVR01000060">
    <property type="protein sequence ID" value="KOA85055.1"/>
    <property type="molecule type" value="Genomic_DNA"/>
</dbReference>
<sequence>MENELKVINQGGKLLTDSRDVATMVGKEHSKLLRDINIYIGYLAEGETSNFFIESTYKDKNNQERKCYKITIDGIKMIIDKSRKTKKLQLLIEWYNNNSTQETQIILANRFEDEFMNKLEQALEPMELILEKQFIVDNYRLDGYIPSLKLAIEYDEGQHKISTNKKLDKIRQDYISKKLGCTFIRCDYEDTDAYNIGKVFKKIMEVK</sequence>
<evidence type="ECO:0000313" key="1">
    <source>
        <dbReference type="EMBL" id="KOA85055.1"/>
    </source>
</evidence>